<protein>
    <recommendedName>
        <fullName evidence="5">Secreted protein</fullName>
    </recommendedName>
</protein>
<dbReference type="Proteomes" id="UP001240236">
    <property type="component" value="Unassembled WGS sequence"/>
</dbReference>
<sequence>MTIVRILPVGAALSLLTACGTATEPVAPVPQPSAAEPVPSGTVSPAASAPDSEQGAGLDAIKAGDRKILIHLAEPDRDLSATYEGPVTTGDGTDDGALFRLLPVVGGQYLIEALRPREEGGRWCVVVDDRATPRTLGTAECAEDQRSRFALAETGASDDKGRPTHHLINDVYGAVHHSGERQSLYVEEVGDAPIAGTFSLVDRGAM</sequence>
<evidence type="ECO:0008006" key="5">
    <source>
        <dbReference type="Google" id="ProtNLM"/>
    </source>
</evidence>
<evidence type="ECO:0000313" key="3">
    <source>
        <dbReference type="EMBL" id="MDQ0364450.1"/>
    </source>
</evidence>
<evidence type="ECO:0000256" key="1">
    <source>
        <dbReference type="SAM" id="MobiDB-lite"/>
    </source>
</evidence>
<feature type="region of interest" description="Disordered" evidence="1">
    <location>
        <begin position="27"/>
        <end position="56"/>
    </location>
</feature>
<evidence type="ECO:0000256" key="2">
    <source>
        <dbReference type="SAM" id="SignalP"/>
    </source>
</evidence>
<dbReference type="RefSeq" id="WP_307235867.1">
    <property type="nucleotide sequence ID" value="NZ_JAUSUZ010000001.1"/>
</dbReference>
<keyword evidence="2" id="KW-0732">Signal</keyword>
<feature type="chain" id="PRO_5042089586" description="Secreted protein" evidence="2">
    <location>
        <begin position="23"/>
        <end position="206"/>
    </location>
</feature>
<dbReference type="PROSITE" id="PS51257">
    <property type="entry name" value="PROKAR_LIPOPROTEIN"/>
    <property type="match status" value="1"/>
</dbReference>
<feature type="signal peptide" evidence="2">
    <location>
        <begin position="1"/>
        <end position="22"/>
    </location>
</feature>
<name>A0AAE3VWR4_9ACTN</name>
<dbReference type="EMBL" id="JAUSUZ010000001">
    <property type="protein sequence ID" value="MDQ0364450.1"/>
    <property type="molecule type" value="Genomic_DNA"/>
</dbReference>
<dbReference type="AlphaFoldDB" id="A0AAE3VWR4"/>
<organism evidence="3 4">
    <name type="scientific">Catenuloplanes indicus</name>
    <dbReference type="NCBI Taxonomy" id="137267"/>
    <lineage>
        <taxon>Bacteria</taxon>
        <taxon>Bacillati</taxon>
        <taxon>Actinomycetota</taxon>
        <taxon>Actinomycetes</taxon>
        <taxon>Micromonosporales</taxon>
        <taxon>Micromonosporaceae</taxon>
        <taxon>Catenuloplanes</taxon>
    </lineage>
</organism>
<accession>A0AAE3VWR4</accession>
<gene>
    <name evidence="3" type="ORF">J2S42_001119</name>
</gene>
<proteinExistence type="predicted"/>
<comment type="caution">
    <text evidence="3">The sequence shown here is derived from an EMBL/GenBank/DDBJ whole genome shotgun (WGS) entry which is preliminary data.</text>
</comment>
<evidence type="ECO:0000313" key="4">
    <source>
        <dbReference type="Proteomes" id="UP001240236"/>
    </source>
</evidence>
<reference evidence="3 4" key="1">
    <citation type="submission" date="2023-07" db="EMBL/GenBank/DDBJ databases">
        <title>Sequencing the genomes of 1000 actinobacteria strains.</title>
        <authorList>
            <person name="Klenk H.-P."/>
        </authorList>
    </citation>
    <scope>NUCLEOTIDE SEQUENCE [LARGE SCALE GENOMIC DNA]</scope>
    <source>
        <strain evidence="3 4">DSM 44709</strain>
    </source>
</reference>
<keyword evidence="4" id="KW-1185">Reference proteome</keyword>